<evidence type="ECO:0000313" key="6">
    <source>
        <dbReference type="Proteomes" id="UP000241769"/>
    </source>
</evidence>
<name>A0A2P6MNE7_9EUKA</name>
<proteinExistence type="inferred from homology"/>
<sequence>MAQPVSSNAPAAVFEAFEEALEGEVTIGVPPTDTSLFALAAEAIVPSFFKVTVDRVMKGPTYPTWNYPFEVAIGAIRSVLYHQKAHQKELFQGVKPSERRAICLEKMGKARKRIDGGLEKNRYSKEGIHFEPVILERSGFPSVFKTNTEIDSLVDETGSLDMEWVSHKNSSENRVVLYFHGGAYCAMSPKTHRGITTVIARTAKCGVLAVNYRLAPEFPFPSALHDALISYIYLVKNLKVSPDRIILAGDSAGGGLTAALLHYIRDYGSTLDLPQPAAAAMLSPWLDLSSTSGSSWTDKTLPDYIPYFENTPPKEWWDPSRLYMDKVSLKHPLGSPLWGSWEGLPPILAHYGGLERLKSDGEMVVQLLQEQAREKNWTVEFFPGGCHVFHGFMTVSHEGRLGMEHIRRYMEEIWDKSVEKKIYGQGVRTVRVR</sequence>
<dbReference type="InParanoid" id="A0A2P6MNE7"/>
<comment type="similarity">
    <text evidence="1">Belongs to the 'GDXG' lipolytic enzyme family.</text>
</comment>
<dbReference type="Gene3D" id="3.40.50.1820">
    <property type="entry name" value="alpha/beta hydrolase"/>
    <property type="match status" value="1"/>
</dbReference>
<dbReference type="PROSITE" id="PS01174">
    <property type="entry name" value="LIPASE_GDXG_SER"/>
    <property type="match status" value="1"/>
</dbReference>
<dbReference type="Proteomes" id="UP000241769">
    <property type="component" value="Unassembled WGS sequence"/>
</dbReference>
<evidence type="ECO:0000313" key="5">
    <source>
        <dbReference type="EMBL" id="PRP73205.1"/>
    </source>
</evidence>
<dbReference type="GO" id="GO:0016787">
    <property type="term" value="F:hydrolase activity"/>
    <property type="evidence" value="ECO:0007669"/>
    <property type="project" value="UniProtKB-KW"/>
</dbReference>
<dbReference type="SUPFAM" id="SSF53474">
    <property type="entry name" value="alpha/beta-Hydrolases"/>
    <property type="match status" value="1"/>
</dbReference>
<evidence type="ECO:0000259" key="4">
    <source>
        <dbReference type="Pfam" id="PF07859"/>
    </source>
</evidence>
<dbReference type="InterPro" id="IPR029058">
    <property type="entry name" value="AB_hydrolase_fold"/>
</dbReference>
<keyword evidence="6" id="KW-1185">Reference proteome</keyword>
<dbReference type="PROSITE" id="PS01173">
    <property type="entry name" value="LIPASE_GDXG_HIS"/>
    <property type="match status" value="1"/>
</dbReference>
<dbReference type="InterPro" id="IPR013094">
    <property type="entry name" value="AB_hydrolase_3"/>
</dbReference>
<evidence type="ECO:0000256" key="1">
    <source>
        <dbReference type="ARBA" id="ARBA00010515"/>
    </source>
</evidence>
<dbReference type="AlphaFoldDB" id="A0A2P6MNE7"/>
<dbReference type="STRING" id="1890364.A0A2P6MNE7"/>
<dbReference type="PANTHER" id="PTHR48081:SF8">
    <property type="entry name" value="ALPHA_BETA HYDROLASE FOLD-3 DOMAIN-CONTAINING PROTEIN-RELATED"/>
    <property type="match status" value="1"/>
</dbReference>
<dbReference type="Pfam" id="PF07859">
    <property type="entry name" value="Abhydrolase_3"/>
    <property type="match status" value="1"/>
</dbReference>
<protein>
    <recommendedName>
        <fullName evidence="4">Alpha/beta hydrolase fold-3 domain-containing protein</fullName>
    </recommendedName>
</protein>
<evidence type="ECO:0000256" key="2">
    <source>
        <dbReference type="ARBA" id="ARBA00022801"/>
    </source>
</evidence>
<evidence type="ECO:0000256" key="3">
    <source>
        <dbReference type="PROSITE-ProRule" id="PRU10038"/>
    </source>
</evidence>
<dbReference type="EMBL" id="MDYQ01000661">
    <property type="protein sequence ID" value="PRP73205.1"/>
    <property type="molecule type" value="Genomic_DNA"/>
</dbReference>
<dbReference type="InterPro" id="IPR033140">
    <property type="entry name" value="Lipase_GDXG_put_SER_AS"/>
</dbReference>
<dbReference type="PANTHER" id="PTHR48081">
    <property type="entry name" value="AB HYDROLASE SUPERFAMILY PROTEIN C4A8.06C"/>
    <property type="match status" value="1"/>
</dbReference>
<reference evidence="5 6" key="1">
    <citation type="journal article" date="2018" name="Genome Biol. Evol.">
        <title>Multiple Roots of Fruiting Body Formation in Amoebozoa.</title>
        <authorList>
            <person name="Hillmann F."/>
            <person name="Forbes G."/>
            <person name="Novohradska S."/>
            <person name="Ferling I."/>
            <person name="Riege K."/>
            <person name="Groth M."/>
            <person name="Westermann M."/>
            <person name="Marz M."/>
            <person name="Spaller T."/>
            <person name="Winckler T."/>
            <person name="Schaap P."/>
            <person name="Glockner G."/>
        </authorList>
    </citation>
    <scope>NUCLEOTIDE SEQUENCE [LARGE SCALE GENOMIC DNA]</scope>
    <source>
        <strain evidence="5 6">Jena</strain>
    </source>
</reference>
<feature type="active site" evidence="3">
    <location>
        <position position="251"/>
    </location>
</feature>
<accession>A0A2P6MNE7</accession>
<dbReference type="InterPro" id="IPR050300">
    <property type="entry name" value="GDXG_lipolytic_enzyme"/>
</dbReference>
<keyword evidence="2" id="KW-0378">Hydrolase</keyword>
<feature type="domain" description="Alpha/beta hydrolase fold-3" evidence="4">
    <location>
        <begin position="176"/>
        <end position="390"/>
    </location>
</feature>
<organism evidence="5 6">
    <name type="scientific">Planoprotostelium fungivorum</name>
    <dbReference type="NCBI Taxonomy" id="1890364"/>
    <lineage>
        <taxon>Eukaryota</taxon>
        <taxon>Amoebozoa</taxon>
        <taxon>Evosea</taxon>
        <taxon>Variosea</taxon>
        <taxon>Cavosteliida</taxon>
        <taxon>Cavosteliaceae</taxon>
        <taxon>Planoprotostelium</taxon>
    </lineage>
</organism>
<dbReference type="OrthoDB" id="14627at2759"/>
<gene>
    <name evidence="5" type="ORF">PROFUN_03519</name>
</gene>
<comment type="caution">
    <text evidence="5">The sequence shown here is derived from an EMBL/GenBank/DDBJ whole genome shotgun (WGS) entry which is preliminary data.</text>
</comment>
<dbReference type="InterPro" id="IPR002168">
    <property type="entry name" value="Lipase_GDXG_HIS_AS"/>
</dbReference>